<dbReference type="PANTHER" id="PTHR42861">
    <property type="entry name" value="CALCIUM-TRANSPORTING ATPASE"/>
    <property type="match status" value="1"/>
</dbReference>
<organism evidence="8 9">
    <name type="scientific">Candidatus Caccopulliclostridium gallistercoris</name>
    <dbReference type="NCBI Taxonomy" id="2840719"/>
    <lineage>
        <taxon>Bacteria</taxon>
        <taxon>Bacillati</taxon>
        <taxon>Bacillota</taxon>
        <taxon>Clostridia</taxon>
        <taxon>Candidatus Caccopulliclostridium</taxon>
    </lineage>
</organism>
<dbReference type="Pfam" id="PF00702">
    <property type="entry name" value="Hydrolase"/>
    <property type="match status" value="1"/>
</dbReference>
<feature type="transmembrane region" description="Helical" evidence="6">
    <location>
        <begin position="78"/>
        <end position="96"/>
    </location>
</feature>
<dbReference type="InterPro" id="IPR008250">
    <property type="entry name" value="ATPase_P-typ_transduc_dom_A_sf"/>
</dbReference>
<reference evidence="8" key="2">
    <citation type="journal article" date="2021" name="PeerJ">
        <title>Extensive microbial diversity within the chicken gut microbiome revealed by metagenomics and culture.</title>
        <authorList>
            <person name="Gilroy R."/>
            <person name="Ravi A."/>
            <person name="Getino M."/>
            <person name="Pursley I."/>
            <person name="Horton D.L."/>
            <person name="Alikhan N.F."/>
            <person name="Baker D."/>
            <person name="Gharbi K."/>
            <person name="Hall N."/>
            <person name="Watson M."/>
            <person name="Adriaenssens E.M."/>
            <person name="Foster-Nyarko E."/>
            <person name="Jarju S."/>
            <person name="Secka A."/>
            <person name="Antonio M."/>
            <person name="Oren A."/>
            <person name="Chaudhuri R.R."/>
            <person name="La Ragione R."/>
            <person name="Hildebrand F."/>
            <person name="Pallen M.J."/>
        </authorList>
    </citation>
    <scope>NUCLEOTIDE SEQUENCE</scope>
    <source>
        <strain evidence="8">CHK186-9395</strain>
    </source>
</reference>
<dbReference type="InterPro" id="IPR059000">
    <property type="entry name" value="ATPase_P-type_domA"/>
</dbReference>
<feature type="transmembrane region" description="Helical" evidence="6">
    <location>
        <begin position="707"/>
        <end position="728"/>
    </location>
</feature>
<feature type="transmembrane region" description="Helical" evidence="6">
    <location>
        <begin position="265"/>
        <end position="286"/>
    </location>
</feature>
<dbReference type="SFLD" id="SFLDS00003">
    <property type="entry name" value="Haloacid_Dehalogenase"/>
    <property type="match status" value="1"/>
</dbReference>
<dbReference type="InterPro" id="IPR036412">
    <property type="entry name" value="HAD-like_sf"/>
</dbReference>
<dbReference type="InterPro" id="IPR018303">
    <property type="entry name" value="ATPase_P-typ_P_site"/>
</dbReference>
<dbReference type="SUPFAM" id="SSF81653">
    <property type="entry name" value="Calcium ATPase, transduction domain A"/>
    <property type="match status" value="1"/>
</dbReference>
<evidence type="ECO:0000256" key="6">
    <source>
        <dbReference type="SAM" id="Phobius"/>
    </source>
</evidence>
<evidence type="ECO:0000256" key="5">
    <source>
        <dbReference type="ARBA" id="ARBA00023136"/>
    </source>
</evidence>
<feature type="transmembrane region" description="Helical" evidence="6">
    <location>
        <begin position="642"/>
        <end position="660"/>
    </location>
</feature>
<dbReference type="PROSITE" id="PS00154">
    <property type="entry name" value="ATPASE_E1_E2"/>
    <property type="match status" value="1"/>
</dbReference>
<reference evidence="8" key="1">
    <citation type="submission" date="2020-10" db="EMBL/GenBank/DDBJ databases">
        <authorList>
            <person name="Gilroy R."/>
        </authorList>
    </citation>
    <scope>NUCLEOTIDE SEQUENCE</scope>
    <source>
        <strain evidence="8">CHK186-9395</strain>
    </source>
</reference>
<dbReference type="SFLD" id="SFLDF00027">
    <property type="entry name" value="p-type_atpase"/>
    <property type="match status" value="1"/>
</dbReference>
<dbReference type="GO" id="GO:0016020">
    <property type="term" value="C:membrane"/>
    <property type="evidence" value="ECO:0007669"/>
    <property type="project" value="UniProtKB-SubCell"/>
</dbReference>
<dbReference type="InterPro" id="IPR001757">
    <property type="entry name" value="P_typ_ATPase"/>
</dbReference>
<protein>
    <submittedName>
        <fullName evidence="8">HAD-IC family P-type ATPase</fullName>
    </submittedName>
</protein>
<feature type="transmembrane region" description="Helical" evidence="6">
    <location>
        <begin position="765"/>
        <end position="790"/>
    </location>
</feature>
<evidence type="ECO:0000256" key="4">
    <source>
        <dbReference type="ARBA" id="ARBA00022989"/>
    </source>
</evidence>
<feature type="transmembrane region" description="Helical" evidence="6">
    <location>
        <begin position="735"/>
        <end position="753"/>
    </location>
</feature>
<evidence type="ECO:0000256" key="2">
    <source>
        <dbReference type="ARBA" id="ARBA00022692"/>
    </source>
</evidence>
<dbReference type="GO" id="GO:0005524">
    <property type="term" value="F:ATP binding"/>
    <property type="evidence" value="ECO:0007669"/>
    <property type="project" value="InterPro"/>
</dbReference>
<dbReference type="Pfam" id="PF00122">
    <property type="entry name" value="E1-E2_ATPase"/>
    <property type="match status" value="1"/>
</dbReference>
<dbReference type="PRINTS" id="PR00120">
    <property type="entry name" value="HATPASE"/>
</dbReference>
<dbReference type="Proteomes" id="UP000886861">
    <property type="component" value="Unassembled WGS sequence"/>
</dbReference>
<feature type="transmembrane region" description="Helical" evidence="6">
    <location>
        <begin position="224"/>
        <end position="245"/>
    </location>
</feature>
<evidence type="ECO:0000313" key="8">
    <source>
        <dbReference type="EMBL" id="HIV01839.1"/>
    </source>
</evidence>
<dbReference type="PRINTS" id="PR00119">
    <property type="entry name" value="CATATPASE"/>
</dbReference>
<keyword evidence="2 6" id="KW-0812">Transmembrane</keyword>
<evidence type="ECO:0000256" key="1">
    <source>
        <dbReference type="ARBA" id="ARBA00004141"/>
    </source>
</evidence>
<evidence type="ECO:0000259" key="7">
    <source>
        <dbReference type="Pfam" id="PF00122"/>
    </source>
</evidence>
<dbReference type="EMBL" id="DVOJ01000015">
    <property type="protein sequence ID" value="HIV01839.1"/>
    <property type="molecule type" value="Genomic_DNA"/>
</dbReference>
<feature type="transmembrane region" description="Helical" evidence="6">
    <location>
        <begin position="49"/>
        <end position="72"/>
    </location>
</feature>
<evidence type="ECO:0000256" key="3">
    <source>
        <dbReference type="ARBA" id="ARBA00022967"/>
    </source>
</evidence>
<dbReference type="Gene3D" id="3.40.1110.10">
    <property type="entry name" value="Calcium-transporting ATPase, cytoplasmic domain N"/>
    <property type="match status" value="1"/>
</dbReference>
<dbReference type="InterPro" id="IPR023214">
    <property type="entry name" value="HAD_sf"/>
</dbReference>
<feature type="transmembrane region" description="Helical" evidence="6">
    <location>
        <begin position="680"/>
        <end position="701"/>
    </location>
</feature>
<accession>A0A9D1SZ23</accession>
<dbReference type="GO" id="GO:0016887">
    <property type="term" value="F:ATP hydrolysis activity"/>
    <property type="evidence" value="ECO:0007669"/>
    <property type="project" value="InterPro"/>
</dbReference>
<dbReference type="InterPro" id="IPR044492">
    <property type="entry name" value="P_typ_ATPase_HD_dom"/>
</dbReference>
<dbReference type="InterPro" id="IPR023299">
    <property type="entry name" value="ATPase_P-typ_cyto_dom_N"/>
</dbReference>
<name>A0A9D1SZ23_9FIRM</name>
<sequence>MFKKKEAQPLVRVNPDPAIGLTDSELEERKKRKLENVAKNKSSKSVLRIIFDNVFTFFNLIWIIIFIALVSVEAYSDLVFMLVVVLNTLIAIIQEIKAKYTVEKLSLVSSPKLVVIRNGKRVYLHTNHLYLDDIIELTVGNQIPADCIVVSGTAELNESLLTGESNAIKKVEGDTLLAGSFIFSGTVLARVDKLIKDSYINTIASEAKKFKKPNSNLFNDLQTIIKYIGIIIIPIGGLMFLNNYLSFKGDPNWLKLAITKTCGSLTGMIPAGMFLLVTIALAVGVIKLARKHTLVKDLYSIEMLARTNMLCLDKTGTITDGTMNVTHFESFNKSINFEKLVQNILSAQKSSNSTFNALLSRFGTENSIELESVLEFSSERKFSATRMSGTTYLLGAPEFSCKNIPENVMLEIEKHAKLGERVLLVSKTQENIDEEHLEKLPNTSTPVGIITLVDHIRDDAIDTINWFKANGVKIKIISGDNPSTVSTIARRVGVENAEKCISLENLSPQQVQTIADQYTVFGRVTPEQKHILIKQLKTLGYVVAMTGDGVNDTLALKEADCSIAMADGSDVARNLSSLVLMDSKFSNLPTVVKEGRQVINNVQKSSTLFLMKTLFTITLSSILLFIALVTFTPTAYPFTPKQLYLLEFFVIGIPSFLLALQPNDDQIKGDFIPEVLKKAVPSALLMLLNVSVILVLGKFSVINVAEQQTLCVLTLTITGFINLVKLCYPFNKLRTFCVIANGIFITVVTALIPEFFEMQLFNGTIFLILGIIVLYSVPLQFAFPIIEKWISPMFKRRKKKPKNSKNKEIELK</sequence>
<keyword evidence="5 6" id="KW-0472">Membrane</keyword>
<comment type="subcellular location">
    <subcellularLocation>
        <location evidence="1">Membrane</location>
        <topology evidence="1">Multi-pass membrane protein</topology>
    </subcellularLocation>
</comment>
<feature type="domain" description="P-type ATPase A" evidence="7">
    <location>
        <begin position="110"/>
        <end position="207"/>
    </location>
</feature>
<dbReference type="Gene3D" id="1.20.1110.10">
    <property type="entry name" value="Calcium-transporting ATPase, transmembrane domain"/>
    <property type="match status" value="1"/>
</dbReference>
<comment type="caution">
    <text evidence="8">The sequence shown here is derived from an EMBL/GenBank/DDBJ whole genome shotgun (WGS) entry which is preliminary data.</text>
</comment>
<dbReference type="Gene3D" id="2.70.150.10">
    <property type="entry name" value="Calcium-transporting ATPase, cytoplasmic transduction domain A"/>
    <property type="match status" value="1"/>
</dbReference>
<proteinExistence type="predicted"/>
<keyword evidence="4 6" id="KW-1133">Transmembrane helix</keyword>
<dbReference type="SFLD" id="SFLDG00002">
    <property type="entry name" value="C1.7:_P-type_atpase_like"/>
    <property type="match status" value="1"/>
</dbReference>
<dbReference type="InterPro" id="IPR023298">
    <property type="entry name" value="ATPase_P-typ_TM_dom_sf"/>
</dbReference>
<dbReference type="SUPFAM" id="SSF81665">
    <property type="entry name" value="Calcium ATPase, transmembrane domain M"/>
    <property type="match status" value="1"/>
</dbReference>
<keyword evidence="3" id="KW-1278">Translocase</keyword>
<dbReference type="Gene3D" id="3.40.50.1000">
    <property type="entry name" value="HAD superfamily/HAD-like"/>
    <property type="match status" value="1"/>
</dbReference>
<evidence type="ECO:0000313" key="9">
    <source>
        <dbReference type="Proteomes" id="UP000886861"/>
    </source>
</evidence>
<dbReference type="AlphaFoldDB" id="A0A9D1SZ23"/>
<dbReference type="SUPFAM" id="SSF56784">
    <property type="entry name" value="HAD-like"/>
    <property type="match status" value="1"/>
</dbReference>
<dbReference type="NCBIfam" id="TIGR01494">
    <property type="entry name" value="ATPase_P-type"/>
    <property type="match status" value="2"/>
</dbReference>
<feature type="transmembrane region" description="Helical" evidence="6">
    <location>
        <begin position="614"/>
        <end position="636"/>
    </location>
</feature>
<gene>
    <name evidence="8" type="ORF">IAA62_04740</name>
</gene>